<dbReference type="InterPro" id="IPR036765">
    <property type="entry name" value="ZipA_FtsZ-bd_C_sf"/>
</dbReference>
<proteinExistence type="predicted"/>
<dbReference type="RefSeq" id="WP_128200419.1">
    <property type="nucleotide sequence ID" value="NZ_SACT01000009.1"/>
</dbReference>
<evidence type="ECO:0000259" key="2">
    <source>
        <dbReference type="SMART" id="SM00771"/>
    </source>
</evidence>
<accession>A0A437JPQ6</accession>
<evidence type="ECO:0000313" key="4">
    <source>
        <dbReference type="Proteomes" id="UP000288178"/>
    </source>
</evidence>
<dbReference type="OrthoDB" id="8521018at2"/>
<name>A0A437JPQ6_9BURK</name>
<feature type="domain" description="ZipA C-terminal FtsZ-binding" evidence="2">
    <location>
        <begin position="208"/>
        <end position="335"/>
    </location>
</feature>
<dbReference type="AlphaFoldDB" id="A0A437JPQ6"/>
<organism evidence="3 4">
    <name type="scientific">Rubrivivax albus</name>
    <dbReference type="NCBI Taxonomy" id="2499835"/>
    <lineage>
        <taxon>Bacteria</taxon>
        <taxon>Pseudomonadati</taxon>
        <taxon>Pseudomonadota</taxon>
        <taxon>Betaproteobacteria</taxon>
        <taxon>Burkholderiales</taxon>
        <taxon>Sphaerotilaceae</taxon>
        <taxon>Rubrivivax</taxon>
    </lineage>
</organism>
<dbReference type="InterPro" id="IPR007449">
    <property type="entry name" value="ZipA_FtsZ-bd_C"/>
</dbReference>
<gene>
    <name evidence="3" type="ORF">ENE75_21175</name>
</gene>
<dbReference type="GO" id="GO:0090529">
    <property type="term" value="P:cell septum assembly"/>
    <property type="evidence" value="ECO:0007669"/>
    <property type="project" value="InterPro"/>
</dbReference>
<keyword evidence="3" id="KW-0131">Cell cycle</keyword>
<sequence>MDLTWPLLALAAVVLSAIALQGWWMARGERPGRRGPPPGVPTPPTLNERIEPGIDLPAAGAEGPERDTGPDTIPAGLHESRSLVRRAPRLDALIDALVTMTLESPVSGDFLMQHAPTTRRAGSKPFYIEGLDAATGEWQPLLPGHRYAELQAGVQLASRSGPLNEIEYSEFVHKVQAFADAVGAMPEVPDMLDVVARARELDAFASPRDAQLALTLRSDAVAWSVGFIQQCAARHGFVSGAVPGRMVLPSPYDGDPPMLALTFDPQAALEDDPQRAAVRECQLSLDVPQTAPALEPFPAWHNAARKLADDLAATVVDDYGEPITVHAFAVIGKELEQLYAQLEARDLAAGSAAARRLFS</sequence>
<feature type="region of interest" description="Disordered" evidence="1">
    <location>
        <begin position="29"/>
        <end position="80"/>
    </location>
</feature>
<dbReference type="SUPFAM" id="SSF64383">
    <property type="entry name" value="Cell-division protein ZipA, C-terminal domain"/>
    <property type="match status" value="1"/>
</dbReference>
<comment type="caution">
    <text evidence="3">The sequence shown here is derived from an EMBL/GenBank/DDBJ whole genome shotgun (WGS) entry which is preliminary data.</text>
</comment>
<dbReference type="SMART" id="SM00771">
    <property type="entry name" value="ZipA_C"/>
    <property type="match status" value="1"/>
</dbReference>
<keyword evidence="3" id="KW-0132">Cell division</keyword>
<protein>
    <submittedName>
        <fullName evidence="3">Cell division protein FtsZ</fullName>
    </submittedName>
</protein>
<dbReference type="EMBL" id="SACT01000009">
    <property type="protein sequence ID" value="RVT48871.1"/>
    <property type="molecule type" value="Genomic_DNA"/>
</dbReference>
<evidence type="ECO:0000256" key="1">
    <source>
        <dbReference type="SAM" id="MobiDB-lite"/>
    </source>
</evidence>
<reference evidence="3 4" key="1">
    <citation type="submission" date="2019-01" db="EMBL/GenBank/DDBJ databases">
        <authorList>
            <person name="Chen W.-M."/>
        </authorList>
    </citation>
    <scope>NUCLEOTIDE SEQUENCE [LARGE SCALE GENOMIC DNA]</scope>
    <source>
        <strain evidence="3 4">ICH-3</strain>
    </source>
</reference>
<dbReference type="Proteomes" id="UP000288178">
    <property type="component" value="Unassembled WGS sequence"/>
</dbReference>
<keyword evidence="4" id="KW-1185">Reference proteome</keyword>
<feature type="compositionally biased region" description="Pro residues" evidence="1">
    <location>
        <begin position="34"/>
        <end position="44"/>
    </location>
</feature>
<evidence type="ECO:0000313" key="3">
    <source>
        <dbReference type="EMBL" id="RVT48871.1"/>
    </source>
</evidence>